<organism evidence="1 2">
    <name type="scientific">Avibacterium paragallinarum</name>
    <name type="common">Haemophilus gallinarum</name>
    <dbReference type="NCBI Taxonomy" id="728"/>
    <lineage>
        <taxon>Bacteria</taxon>
        <taxon>Pseudomonadati</taxon>
        <taxon>Pseudomonadota</taxon>
        <taxon>Gammaproteobacteria</taxon>
        <taxon>Pasteurellales</taxon>
        <taxon>Pasteurellaceae</taxon>
        <taxon>Avibacterium</taxon>
    </lineage>
</organism>
<dbReference type="AlphaFoldDB" id="A0A8B3T6X4"/>
<evidence type="ECO:0000313" key="1">
    <source>
        <dbReference type="EMBL" id="RZN58285.1"/>
    </source>
</evidence>
<evidence type="ECO:0000313" key="2">
    <source>
        <dbReference type="Proteomes" id="UP000294229"/>
    </source>
</evidence>
<comment type="caution">
    <text evidence="1">The sequence shown here is derived from an EMBL/GenBank/DDBJ whole genome shotgun (WGS) entry which is preliminary data.</text>
</comment>
<protein>
    <submittedName>
        <fullName evidence="1">Uncharacterized protein</fullName>
    </submittedName>
</protein>
<accession>A0A8B3T6X4</accession>
<dbReference type="EMBL" id="RQXS01000035">
    <property type="protein sequence ID" value="RZN58285.1"/>
    <property type="molecule type" value="Genomic_DNA"/>
</dbReference>
<gene>
    <name evidence="1" type="ORF">EIG79_07820</name>
</gene>
<sequence length="152" mass="17325">MMSDVEVKINNKGLEKELALMQKMANASVKIGIQSDAGQHEKSGANLVDIAIWNEFGTDKIPSRPFIRQSFTDNQKAVAQYLGRVFSNVAKGSDLRLEMARLGQWYQNKQENTLRDYPWQPNAKATVKRKKSSKPLIHYKLLSKAIRYQVEV</sequence>
<dbReference type="Proteomes" id="UP000294229">
    <property type="component" value="Unassembled WGS sequence"/>
</dbReference>
<proteinExistence type="predicted"/>
<name>A0A8B3T6X4_AVIPA</name>
<reference evidence="1 2" key="1">
    <citation type="submission" date="2018-11" db="EMBL/GenBank/DDBJ databases">
        <title>Sequencing Av. paragallinarum serogroups.</title>
        <authorList>
            <person name="Hellmuth J.E."/>
            <person name="Boucher C.E."/>
            <person name="Cason E.D."/>
        </authorList>
    </citation>
    <scope>NUCLEOTIDE SEQUENCE [LARGE SCALE GENOMIC DNA]</scope>
    <source>
        <strain evidence="1 2">SA-3</strain>
    </source>
</reference>